<evidence type="ECO:0000313" key="3">
    <source>
        <dbReference type="Proteomes" id="UP000693725"/>
    </source>
</evidence>
<keyword evidence="1" id="KW-1133">Transmembrane helix</keyword>
<dbReference type="GeneID" id="77932270"/>
<keyword evidence="1" id="KW-0812">Transmembrane</keyword>
<keyword evidence="3" id="KW-1185">Reference proteome</keyword>
<dbReference type="KEGG" id="vg:77932270"/>
<name>A0A8F3E803_9CAUD</name>
<accession>A0A8F3E803</accession>
<dbReference type="EMBL" id="MW862992">
    <property type="protein sequence ID" value="QWY82842.1"/>
    <property type="molecule type" value="Genomic_DNA"/>
</dbReference>
<proteinExistence type="predicted"/>
<gene>
    <name evidence="2" type="primary">6</name>
    <name evidence="2" type="ORF">SEA_SILENTRX_6</name>
</gene>
<protein>
    <submittedName>
        <fullName evidence="2">Uncharacterized protein</fullName>
    </submittedName>
</protein>
<evidence type="ECO:0000313" key="2">
    <source>
        <dbReference type="EMBL" id="QWY82842.1"/>
    </source>
</evidence>
<evidence type="ECO:0000256" key="1">
    <source>
        <dbReference type="SAM" id="Phobius"/>
    </source>
</evidence>
<reference evidence="2" key="1">
    <citation type="submission" date="2021-04" db="EMBL/GenBank/DDBJ databases">
        <authorList>
            <person name="Edwards E.G."/>
            <person name="Siddiqui F.A."/>
            <person name="Anastasi R.E."/>
            <person name="Conroy D.J."/>
            <person name="Gerton T.J."/>
            <person name="Laizure I.E."/>
            <person name="Reynolds J.D."/>
            <person name="Ulker M."/>
            <person name="Ouellette S.K."/>
            <person name="Duggan K.O."/>
            <person name="Johnson K.C."/>
            <person name="MacLea K.S."/>
            <person name="Garlena R.A."/>
            <person name="Russell D.A."/>
            <person name="Jacobs-Sera D."/>
            <person name="Hatfull G.F."/>
        </authorList>
    </citation>
    <scope>NUCLEOTIDE SEQUENCE</scope>
</reference>
<feature type="transmembrane region" description="Helical" evidence="1">
    <location>
        <begin position="12"/>
        <end position="33"/>
    </location>
</feature>
<keyword evidence="1" id="KW-0472">Membrane</keyword>
<dbReference type="Proteomes" id="UP000693725">
    <property type="component" value="Segment"/>
</dbReference>
<organism evidence="2 3">
    <name type="scientific">Arthrobacter phage SilentRX</name>
    <dbReference type="NCBI Taxonomy" id="2836091"/>
    <lineage>
        <taxon>Viruses</taxon>
        <taxon>Duplodnaviria</taxon>
        <taxon>Heunggongvirae</taxon>
        <taxon>Uroviricota</taxon>
        <taxon>Caudoviricetes</taxon>
        <taxon>Silentrexvirus</taxon>
        <taxon>Silentrexvirus silentrx</taxon>
    </lineage>
</organism>
<dbReference type="RefSeq" id="YP_010656387.1">
    <property type="nucleotide sequence ID" value="NC_070838.1"/>
</dbReference>
<sequence>MRRRRPDLAAATALVFVSLPFLILAILIILKALNT</sequence>